<gene>
    <name evidence="1" type="ORF">OHX15_06615</name>
</gene>
<comment type="caution">
    <text evidence="1">The sequence shown here is derived from an EMBL/GenBank/DDBJ whole genome shotgun (WGS) entry which is preliminary data.</text>
</comment>
<organism evidence="1 2">
    <name type="scientific">Mycolicibacterium parafortuitum</name>
    <name type="common">Mycobacterium parafortuitum</name>
    <dbReference type="NCBI Taxonomy" id="39692"/>
    <lineage>
        <taxon>Bacteria</taxon>
        <taxon>Bacillati</taxon>
        <taxon>Actinomycetota</taxon>
        <taxon>Actinomycetes</taxon>
        <taxon>Mycobacteriales</taxon>
        <taxon>Mycobacteriaceae</taxon>
        <taxon>Mycolicibacterium</taxon>
    </lineage>
</organism>
<proteinExistence type="predicted"/>
<accession>A0ACC6MEL8</accession>
<protein>
    <submittedName>
        <fullName evidence="1">Uncharacterized protein</fullName>
    </submittedName>
</protein>
<evidence type="ECO:0000313" key="2">
    <source>
        <dbReference type="Proteomes" id="UP001289645"/>
    </source>
</evidence>
<dbReference type="EMBL" id="JAOXLN010000004">
    <property type="protein sequence ID" value="MDZ5085056.1"/>
    <property type="molecule type" value="Genomic_DNA"/>
</dbReference>
<keyword evidence="2" id="KW-1185">Reference proteome</keyword>
<dbReference type="Proteomes" id="UP001289645">
    <property type="component" value="Unassembled WGS sequence"/>
</dbReference>
<sequence>MAVISDGLSISQAAAIDMDHGRMLGGGQMTETNARRRALGGIAAAACVVGVAAACSGGQPPSAATEQTNSPKSGPATLVMPALQCMDWTEAEPLLRDAGWHGALQRGEDVTNSACLPKQIGWQEPSPGEVIPTDAPISVRFVP</sequence>
<name>A0ACC6MEL8_MYCPF</name>
<reference evidence="1 2" key="1">
    <citation type="journal article" date="2021" name="Chemosphere">
        <title>Bioballs carrying a syntrophic Rhodococcus and Mycolicibacterium consortium for simultaneous sorption and biodegradation of fuel oil in contaminated freshwater.</title>
        <authorList>
            <person name="Naloka K."/>
            <person name="Polrit D."/>
            <person name="Muangchinda C."/>
            <person name="Thoetkiattikul H."/>
            <person name="Pinyakong O."/>
        </authorList>
    </citation>
    <scope>NUCLEOTIDE SEQUENCE [LARGE SCALE GENOMIC DNA]</scope>
    <source>
        <strain evidence="1 2">J101</strain>
    </source>
</reference>
<evidence type="ECO:0000313" key="1">
    <source>
        <dbReference type="EMBL" id="MDZ5085056.1"/>
    </source>
</evidence>